<sequence>MRIAGSQILVTGGAGFIGSHIVASLVRDGARVTVFDNFSFGRHENLSKIANNIEVIEGDILDEKKLNKVMKGKNIVSHQAAQLEIFLASADPYADLKINTLGTLNVLQAAQKNGVAKVINASSACVYGQKNGSVTEESMPIPNWEYGVSKLAAERYGTIYSTYKNLPVVSLRYGITYGPREWFRRVLTIFIKRAIQGKDLVIFGEGAQIRDFISVHDVVALHNFAIQDDICQGDSFNVGTNIGTSIKELAEIVIKVTGRNLKILHEDIREGEFSKLVPEKKRNTAELQCMLLDSSKATKVFRWKPLVSLEQGIREEYEWAQENLSFWKKIHYSA</sequence>
<reference evidence="3 4" key="1">
    <citation type="journal article" date="2016" name="Nat. Commun.">
        <title>Thousands of microbial genomes shed light on interconnected biogeochemical processes in an aquifer system.</title>
        <authorList>
            <person name="Anantharaman K."/>
            <person name="Brown C.T."/>
            <person name="Hug L.A."/>
            <person name="Sharon I."/>
            <person name="Castelle C.J."/>
            <person name="Probst A.J."/>
            <person name="Thomas B.C."/>
            <person name="Singh A."/>
            <person name="Wilkins M.J."/>
            <person name="Karaoz U."/>
            <person name="Brodie E.L."/>
            <person name="Williams K.H."/>
            <person name="Hubbard S.S."/>
            <person name="Banfield J.F."/>
        </authorList>
    </citation>
    <scope>NUCLEOTIDE SEQUENCE [LARGE SCALE GENOMIC DNA]</scope>
</reference>
<name>A0A1G2AS33_9BACT</name>
<gene>
    <name evidence="3" type="ORF">A3B74_00640</name>
</gene>
<dbReference type="PANTHER" id="PTHR43000">
    <property type="entry name" value="DTDP-D-GLUCOSE 4,6-DEHYDRATASE-RELATED"/>
    <property type="match status" value="1"/>
</dbReference>
<dbReference type="Gene3D" id="3.40.50.720">
    <property type="entry name" value="NAD(P)-binding Rossmann-like Domain"/>
    <property type="match status" value="1"/>
</dbReference>
<evidence type="ECO:0000313" key="4">
    <source>
        <dbReference type="Proteomes" id="UP000177165"/>
    </source>
</evidence>
<comment type="caution">
    <text evidence="3">The sequence shown here is derived from an EMBL/GenBank/DDBJ whole genome shotgun (WGS) entry which is preliminary data.</text>
</comment>
<dbReference type="Proteomes" id="UP000177165">
    <property type="component" value="Unassembled WGS sequence"/>
</dbReference>
<comment type="similarity">
    <text evidence="1">Belongs to the NAD(P)-dependent epimerase/dehydratase family.</text>
</comment>
<evidence type="ECO:0000256" key="1">
    <source>
        <dbReference type="ARBA" id="ARBA00007637"/>
    </source>
</evidence>
<protein>
    <recommendedName>
        <fullName evidence="2">NAD-dependent epimerase/dehydratase domain-containing protein</fullName>
    </recommendedName>
</protein>
<evidence type="ECO:0000313" key="3">
    <source>
        <dbReference type="EMBL" id="OGY79339.1"/>
    </source>
</evidence>
<feature type="domain" description="NAD-dependent epimerase/dehydratase" evidence="2">
    <location>
        <begin position="8"/>
        <end position="239"/>
    </location>
</feature>
<evidence type="ECO:0000259" key="2">
    <source>
        <dbReference type="Pfam" id="PF01370"/>
    </source>
</evidence>
<dbReference type="SUPFAM" id="SSF51735">
    <property type="entry name" value="NAD(P)-binding Rossmann-fold domains"/>
    <property type="match status" value="1"/>
</dbReference>
<dbReference type="InterPro" id="IPR036291">
    <property type="entry name" value="NAD(P)-bd_dom_sf"/>
</dbReference>
<dbReference type="InterPro" id="IPR001509">
    <property type="entry name" value="Epimerase_deHydtase"/>
</dbReference>
<accession>A0A1G2AS33</accession>
<dbReference type="Pfam" id="PF01370">
    <property type="entry name" value="Epimerase"/>
    <property type="match status" value="1"/>
</dbReference>
<dbReference type="EMBL" id="MHKB01000009">
    <property type="protein sequence ID" value="OGY79339.1"/>
    <property type="molecule type" value="Genomic_DNA"/>
</dbReference>
<proteinExistence type="inferred from homology"/>
<dbReference type="STRING" id="1798540.A3B74_00640"/>
<dbReference type="AlphaFoldDB" id="A0A1G2AS33"/>
<organism evidence="3 4">
    <name type="scientific">Candidatus Kerfeldbacteria bacterium RIFCSPHIGHO2_02_FULL_42_14</name>
    <dbReference type="NCBI Taxonomy" id="1798540"/>
    <lineage>
        <taxon>Bacteria</taxon>
        <taxon>Candidatus Kerfeldiibacteriota</taxon>
    </lineage>
</organism>